<name>A0A445H1X8_GLYSO</name>
<keyword evidence="3" id="KW-1185">Reference proteome</keyword>
<reference evidence="2 3" key="1">
    <citation type="submission" date="2018-09" db="EMBL/GenBank/DDBJ databases">
        <title>A high-quality reference genome of wild soybean provides a powerful tool to mine soybean genomes.</title>
        <authorList>
            <person name="Xie M."/>
            <person name="Chung C.Y.L."/>
            <person name="Li M.-W."/>
            <person name="Wong F.-L."/>
            <person name="Chan T.-F."/>
            <person name="Lam H.-M."/>
        </authorList>
    </citation>
    <scope>NUCLEOTIDE SEQUENCE [LARGE SCALE GENOMIC DNA]</scope>
    <source>
        <strain evidence="3">cv. W05</strain>
        <tissue evidence="2">Hypocotyl of etiolated seedlings</tissue>
    </source>
</reference>
<proteinExistence type="predicted"/>
<dbReference type="Proteomes" id="UP000289340">
    <property type="component" value="Chromosome 14"/>
</dbReference>
<organism evidence="2 3">
    <name type="scientific">Glycine soja</name>
    <name type="common">Wild soybean</name>
    <dbReference type="NCBI Taxonomy" id="3848"/>
    <lineage>
        <taxon>Eukaryota</taxon>
        <taxon>Viridiplantae</taxon>
        <taxon>Streptophyta</taxon>
        <taxon>Embryophyta</taxon>
        <taxon>Tracheophyta</taxon>
        <taxon>Spermatophyta</taxon>
        <taxon>Magnoliopsida</taxon>
        <taxon>eudicotyledons</taxon>
        <taxon>Gunneridae</taxon>
        <taxon>Pentapetalae</taxon>
        <taxon>rosids</taxon>
        <taxon>fabids</taxon>
        <taxon>Fabales</taxon>
        <taxon>Fabaceae</taxon>
        <taxon>Papilionoideae</taxon>
        <taxon>50 kb inversion clade</taxon>
        <taxon>NPAAA clade</taxon>
        <taxon>indigoferoid/millettioid clade</taxon>
        <taxon>Phaseoleae</taxon>
        <taxon>Glycine</taxon>
        <taxon>Glycine subgen. Soja</taxon>
    </lineage>
</organism>
<dbReference type="EMBL" id="QZWG01000014">
    <property type="protein sequence ID" value="RZB67552.1"/>
    <property type="molecule type" value="Genomic_DNA"/>
</dbReference>
<gene>
    <name evidence="2" type="ORF">D0Y65_037756</name>
</gene>
<evidence type="ECO:0000313" key="3">
    <source>
        <dbReference type="Proteomes" id="UP000289340"/>
    </source>
</evidence>
<evidence type="ECO:0000313" key="2">
    <source>
        <dbReference type="EMBL" id="RZB67552.1"/>
    </source>
</evidence>
<sequence length="63" mass="6721">QQKNQRHSQMPGEEVEVGGMMEAGDTVETGGMAEEDTVEDMAEDADAAVERAANVAEVKITNI</sequence>
<accession>A0A445H1X8</accession>
<comment type="caution">
    <text evidence="2">The sequence shown here is derived from an EMBL/GenBank/DDBJ whole genome shotgun (WGS) entry which is preliminary data.</text>
</comment>
<dbReference type="AlphaFoldDB" id="A0A445H1X8"/>
<feature type="region of interest" description="Disordered" evidence="1">
    <location>
        <begin position="1"/>
        <end position="22"/>
    </location>
</feature>
<protein>
    <submittedName>
        <fullName evidence="2">Uncharacterized protein</fullName>
    </submittedName>
</protein>
<evidence type="ECO:0000256" key="1">
    <source>
        <dbReference type="SAM" id="MobiDB-lite"/>
    </source>
</evidence>
<feature type="non-terminal residue" evidence="2">
    <location>
        <position position="1"/>
    </location>
</feature>